<dbReference type="InterPro" id="IPR003660">
    <property type="entry name" value="HAMP_dom"/>
</dbReference>
<protein>
    <recommendedName>
        <fullName evidence="3">histidine kinase</fullName>
        <ecNumber evidence="3">2.7.13.3</ecNumber>
    </recommendedName>
</protein>
<name>A0ABR5YB34_9SPHN</name>
<reference evidence="14" key="1">
    <citation type="submission" date="2016-01" db="EMBL/GenBank/DDBJ databases">
        <title>Draft genome of Chromobacterium sp. F49.</title>
        <authorList>
            <person name="Hong K.W."/>
        </authorList>
    </citation>
    <scope>NUCLEOTIDE SEQUENCE [LARGE SCALE GENOMIC DNA]</scope>
    <source>
        <strain evidence="14">CN3</strain>
    </source>
</reference>
<dbReference type="InterPro" id="IPR036890">
    <property type="entry name" value="HATPase_C_sf"/>
</dbReference>
<dbReference type="CDD" id="cd00082">
    <property type="entry name" value="HisKA"/>
    <property type="match status" value="1"/>
</dbReference>
<feature type="transmembrane region" description="Helical" evidence="10">
    <location>
        <begin position="164"/>
        <end position="183"/>
    </location>
</feature>
<dbReference type="InterPro" id="IPR013727">
    <property type="entry name" value="2CSK_N"/>
</dbReference>
<evidence type="ECO:0000259" key="12">
    <source>
        <dbReference type="PROSITE" id="PS50885"/>
    </source>
</evidence>
<evidence type="ECO:0000256" key="10">
    <source>
        <dbReference type="SAM" id="Phobius"/>
    </source>
</evidence>
<evidence type="ECO:0000313" key="13">
    <source>
        <dbReference type="EMBL" id="KZE12264.1"/>
    </source>
</evidence>
<keyword evidence="7 13" id="KW-0418">Kinase</keyword>
<evidence type="ECO:0000256" key="7">
    <source>
        <dbReference type="ARBA" id="ARBA00022777"/>
    </source>
</evidence>
<feature type="domain" description="Histidine kinase" evidence="11">
    <location>
        <begin position="251"/>
        <end position="455"/>
    </location>
</feature>
<dbReference type="PANTHER" id="PTHR45436">
    <property type="entry name" value="SENSOR HISTIDINE KINASE YKOH"/>
    <property type="match status" value="1"/>
</dbReference>
<evidence type="ECO:0000256" key="3">
    <source>
        <dbReference type="ARBA" id="ARBA00012438"/>
    </source>
</evidence>
<feature type="transmembrane region" description="Helical" evidence="10">
    <location>
        <begin position="15"/>
        <end position="38"/>
    </location>
</feature>
<dbReference type="Gene3D" id="1.10.287.130">
    <property type="match status" value="1"/>
</dbReference>
<evidence type="ECO:0000256" key="1">
    <source>
        <dbReference type="ARBA" id="ARBA00000085"/>
    </source>
</evidence>
<evidence type="ECO:0000313" key="14">
    <source>
        <dbReference type="Proteomes" id="UP000076609"/>
    </source>
</evidence>
<keyword evidence="4" id="KW-0597">Phosphoprotein</keyword>
<dbReference type="RefSeq" id="WP_066691288.1">
    <property type="nucleotide sequence ID" value="NZ_CP117025.1"/>
</dbReference>
<keyword evidence="5" id="KW-0808">Transferase</keyword>
<dbReference type="GO" id="GO:0016301">
    <property type="term" value="F:kinase activity"/>
    <property type="evidence" value="ECO:0007669"/>
    <property type="project" value="UniProtKB-KW"/>
</dbReference>
<dbReference type="SMART" id="SM00388">
    <property type="entry name" value="HisKA"/>
    <property type="match status" value="1"/>
</dbReference>
<evidence type="ECO:0000256" key="4">
    <source>
        <dbReference type="ARBA" id="ARBA00022553"/>
    </source>
</evidence>
<dbReference type="PANTHER" id="PTHR45436:SF5">
    <property type="entry name" value="SENSOR HISTIDINE KINASE TRCS"/>
    <property type="match status" value="1"/>
</dbReference>
<dbReference type="EC" id="2.7.13.3" evidence="3"/>
<dbReference type="CDD" id="cd00075">
    <property type="entry name" value="HATPase"/>
    <property type="match status" value="1"/>
</dbReference>
<keyword evidence="6 10" id="KW-0812">Transmembrane</keyword>
<dbReference type="Pfam" id="PF08521">
    <property type="entry name" value="2CSK_N"/>
    <property type="match status" value="1"/>
</dbReference>
<feature type="domain" description="HAMP" evidence="12">
    <location>
        <begin position="188"/>
        <end position="243"/>
    </location>
</feature>
<accession>A0ABR5YB34</accession>
<dbReference type="InterPro" id="IPR036097">
    <property type="entry name" value="HisK_dim/P_sf"/>
</dbReference>
<dbReference type="InterPro" id="IPR003661">
    <property type="entry name" value="HisK_dim/P_dom"/>
</dbReference>
<keyword evidence="10" id="KW-0472">Membrane</keyword>
<dbReference type="Gene3D" id="3.30.565.10">
    <property type="entry name" value="Histidine kinase-like ATPase, C-terminal domain"/>
    <property type="match status" value="1"/>
</dbReference>
<dbReference type="SUPFAM" id="SSF47384">
    <property type="entry name" value="Homodimeric domain of signal transducing histidine kinase"/>
    <property type="match status" value="1"/>
</dbReference>
<dbReference type="InterPro" id="IPR005467">
    <property type="entry name" value="His_kinase_dom"/>
</dbReference>
<dbReference type="PROSITE" id="PS50109">
    <property type="entry name" value="HIS_KIN"/>
    <property type="match status" value="1"/>
</dbReference>
<sequence>MPADPGRAPALRTRLLAAMLAPMLAIAVLLGIAGAALIADVVRRTNDRVLGGALGAIAETVQVEAGEVTMDLPPAAFGMLENSERDNVYYRIAVGDRLLTGYADLSAPRVADLALDTPRFRNAAYRDQPIRIAEVRRSLPRIDQPVVVQVAETLDGRHALQRRLFVALLIGELLLIGVAMLLIRPALSWSLRPLARLRSTIAARDTRATPDLSPLDTGPLPVELRPLAEAFDHLLARLDSATAGMRRFTADASHQMRTPLAVLKLQVALARRGDPAALGEIADAADRLEHLVKQLLALARAEETGTAPPFEPVDLRELAIAVINRRIAQAIEAGVEIDLEAENGAVVQSHRTLLFEILSNLVDNAIRYNRRGGRVVIAVEAAAQGTAIAVSDNGPGLPPADLHRLGHRFTRLSSSQGSEGSGLGFAIVRSAAQRLGLSIMVGDNAPGLRVTLRFD</sequence>
<dbReference type="PROSITE" id="PS50885">
    <property type="entry name" value="HAMP"/>
    <property type="match status" value="1"/>
</dbReference>
<dbReference type="SUPFAM" id="SSF55874">
    <property type="entry name" value="ATPase domain of HSP90 chaperone/DNA topoisomerase II/histidine kinase"/>
    <property type="match status" value="1"/>
</dbReference>
<proteinExistence type="predicted"/>
<keyword evidence="8 10" id="KW-1133">Transmembrane helix</keyword>
<comment type="caution">
    <text evidence="13">The sequence shown here is derived from an EMBL/GenBank/DDBJ whole genome shotgun (WGS) entry which is preliminary data.</text>
</comment>
<dbReference type="InterPro" id="IPR050428">
    <property type="entry name" value="TCS_sensor_his_kinase"/>
</dbReference>
<dbReference type="EMBL" id="LQQO01000029">
    <property type="protein sequence ID" value="KZE12264.1"/>
    <property type="molecule type" value="Genomic_DNA"/>
</dbReference>
<organism evidence="13 14">
    <name type="scientific">Sphingomonas hankookensis</name>
    <dbReference type="NCBI Taxonomy" id="563996"/>
    <lineage>
        <taxon>Bacteria</taxon>
        <taxon>Pseudomonadati</taxon>
        <taxon>Pseudomonadota</taxon>
        <taxon>Alphaproteobacteria</taxon>
        <taxon>Sphingomonadales</taxon>
        <taxon>Sphingomonadaceae</taxon>
        <taxon>Sphingomonas</taxon>
    </lineage>
</organism>
<dbReference type="Pfam" id="PF02518">
    <property type="entry name" value="HATPase_c"/>
    <property type="match status" value="1"/>
</dbReference>
<gene>
    <name evidence="13" type="ORF">AVT10_16430</name>
</gene>
<comment type="catalytic activity">
    <reaction evidence="1">
        <text>ATP + protein L-histidine = ADP + protein N-phospho-L-histidine.</text>
        <dbReference type="EC" id="2.7.13.3"/>
    </reaction>
</comment>
<comment type="subcellular location">
    <subcellularLocation>
        <location evidence="2">Membrane</location>
    </subcellularLocation>
</comment>
<evidence type="ECO:0000256" key="6">
    <source>
        <dbReference type="ARBA" id="ARBA00022692"/>
    </source>
</evidence>
<evidence type="ECO:0000256" key="9">
    <source>
        <dbReference type="ARBA" id="ARBA00023012"/>
    </source>
</evidence>
<keyword evidence="14" id="KW-1185">Reference proteome</keyword>
<evidence type="ECO:0000256" key="8">
    <source>
        <dbReference type="ARBA" id="ARBA00022989"/>
    </source>
</evidence>
<evidence type="ECO:0000256" key="5">
    <source>
        <dbReference type="ARBA" id="ARBA00022679"/>
    </source>
</evidence>
<keyword evidence="9" id="KW-0902">Two-component regulatory system</keyword>
<evidence type="ECO:0000256" key="2">
    <source>
        <dbReference type="ARBA" id="ARBA00004370"/>
    </source>
</evidence>
<evidence type="ECO:0000259" key="11">
    <source>
        <dbReference type="PROSITE" id="PS50109"/>
    </source>
</evidence>
<dbReference type="Pfam" id="PF00512">
    <property type="entry name" value="HisKA"/>
    <property type="match status" value="1"/>
</dbReference>
<dbReference type="SMART" id="SM00387">
    <property type="entry name" value="HATPase_c"/>
    <property type="match status" value="1"/>
</dbReference>
<dbReference type="Proteomes" id="UP000076609">
    <property type="component" value="Unassembled WGS sequence"/>
</dbReference>
<dbReference type="InterPro" id="IPR003594">
    <property type="entry name" value="HATPase_dom"/>
</dbReference>